<evidence type="ECO:0000313" key="3">
    <source>
        <dbReference type="Proteomes" id="UP000297549"/>
    </source>
</evidence>
<dbReference type="EMBL" id="SRLC01000003">
    <property type="protein sequence ID" value="TGE20547.1"/>
    <property type="molecule type" value="Genomic_DNA"/>
</dbReference>
<comment type="caution">
    <text evidence="2">The sequence shown here is derived from an EMBL/GenBank/DDBJ whole genome shotgun (WGS) entry which is preliminary data.</text>
</comment>
<dbReference type="GO" id="GO:0003677">
    <property type="term" value="F:DNA binding"/>
    <property type="evidence" value="ECO:0007669"/>
    <property type="project" value="InterPro"/>
</dbReference>
<keyword evidence="3" id="KW-1185">Reference proteome</keyword>
<dbReference type="InterPro" id="IPR010982">
    <property type="entry name" value="Lambda_DNA-bd_dom_sf"/>
</dbReference>
<name>A0A4Z0PS46_9BACT</name>
<dbReference type="RefSeq" id="WP_135465348.1">
    <property type="nucleotide sequence ID" value="NZ_SRLC01000003.1"/>
</dbReference>
<gene>
    <name evidence="2" type="ORF">E5K00_21370</name>
</gene>
<organism evidence="2 3">
    <name type="scientific">Hymenobacter aquaticus</name>
    <dbReference type="NCBI Taxonomy" id="1867101"/>
    <lineage>
        <taxon>Bacteria</taxon>
        <taxon>Pseudomonadati</taxon>
        <taxon>Bacteroidota</taxon>
        <taxon>Cytophagia</taxon>
        <taxon>Cytophagales</taxon>
        <taxon>Hymenobacteraceae</taxon>
        <taxon>Hymenobacter</taxon>
    </lineage>
</organism>
<dbReference type="OrthoDB" id="887338at2"/>
<evidence type="ECO:0000259" key="1">
    <source>
        <dbReference type="PROSITE" id="PS50943"/>
    </source>
</evidence>
<accession>A0A4Z0PS46</accession>
<dbReference type="Gene3D" id="1.10.260.40">
    <property type="entry name" value="lambda repressor-like DNA-binding domains"/>
    <property type="match status" value="1"/>
</dbReference>
<proteinExistence type="predicted"/>
<dbReference type="InterPro" id="IPR001387">
    <property type="entry name" value="Cro/C1-type_HTH"/>
</dbReference>
<sequence>MPQLPLLSNTVSARVRAHFCLTQAELGRFLGVTPAQVSNVEAGRSVFSEAVQERLFQLRRWLPQEAAPAPEAPAPEPPEAGPLQQRLRRCRHLAAGARYELEEMRRRTQAHAARQQALARLRQVLLTPHDPASPIPPDPAADPAHNRRWLTHLETNTAVAPAPPTAAEVALLEVRLAALEYEAGELEKRLPAPDSVPE</sequence>
<feature type="domain" description="HTH cro/C1-type" evidence="1">
    <location>
        <begin position="21"/>
        <end position="48"/>
    </location>
</feature>
<dbReference type="Proteomes" id="UP000297549">
    <property type="component" value="Unassembled WGS sequence"/>
</dbReference>
<evidence type="ECO:0000313" key="2">
    <source>
        <dbReference type="EMBL" id="TGE20547.1"/>
    </source>
</evidence>
<dbReference type="AlphaFoldDB" id="A0A4Z0PS46"/>
<reference evidence="2 3" key="1">
    <citation type="submission" date="2019-04" db="EMBL/GenBank/DDBJ databases">
        <authorList>
            <person name="Feng G."/>
            <person name="Zhang J."/>
            <person name="Zhu H."/>
        </authorList>
    </citation>
    <scope>NUCLEOTIDE SEQUENCE [LARGE SCALE GENOMIC DNA]</scope>
    <source>
        <strain evidence="2 3">JCM 31653</strain>
    </source>
</reference>
<dbReference type="SUPFAM" id="SSF47413">
    <property type="entry name" value="lambda repressor-like DNA-binding domains"/>
    <property type="match status" value="1"/>
</dbReference>
<dbReference type="PROSITE" id="PS50943">
    <property type="entry name" value="HTH_CROC1"/>
    <property type="match status" value="1"/>
</dbReference>
<protein>
    <submittedName>
        <fullName evidence="2">XRE family transcriptional regulator</fullName>
    </submittedName>
</protein>
<dbReference type="CDD" id="cd00093">
    <property type="entry name" value="HTH_XRE"/>
    <property type="match status" value="1"/>
</dbReference>